<organism evidence="7 8">
    <name type="scientific">Cylicostephanus goldi</name>
    <name type="common">Nematode worm</name>
    <dbReference type="NCBI Taxonomy" id="71465"/>
    <lineage>
        <taxon>Eukaryota</taxon>
        <taxon>Metazoa</taxon>
        <taxon>Ecdysozoa</taxon>
        <taxon>Nematoda</taxon>
        <taxon>Chromadorea</taxon>
        <taxon>Rhabditida</taxon>
        <taxon>Rhabditina</taxon>
        <taxon>Rhabditomorpha</taxon>
        <taxon>Strongyloidea</taxon>
        <taxon>Strongylidae</taxon>
        <taxon>Cylicostephanus</taxon>
    </lineage>
</organism>
<evidence type="ECO:0000256" key="3">
    <source>
        <dbReference type="ARBA" id="ARBA00022989"/>
    </source>
</evidence>
<dbReference type="GO" id="GO:0005254">
    <property type="term" value="F:chloride channel activity"/>
    <property type="evidence" value="ECO:0007669"/>
    <property type="project" value="UniProtKB-KW"/>
</dbReference>
<evidence type="ECO:0000256" key="2">
    <source>
        <dbReference type="ARBA" id="ARBA00022692"/>
    </source>
</evidence>
<keyword evidence="8" id="KW-1185">Reference proteome</keyword>
<dbReference type="GO" id="GO:0005886">
    <property type="term" value="C:plasma membrane"/>
    <property type="evidence" value="ECO:0007669"/>
    <property type="project" value="UniProtKB-SubCell"/>
</dbReference>
<keyword evidence="6" id="KW-0868">Chloride</keyword>
<evidence type="ECO:0000256" key="4">
    <source>
        <dbReference type="ARBA" id="ARBA00023136"/>
    </source>
</evidence>
<evidence type="ECO:0000313" key="8">
    <source>
        <dbReference type="Proteomes" id="UP000271889"/>
    </source>
</evidence>
<comment type="function">
    <text evidence="6">Forms chloride channels.</text>
</comment>
<proteinExistence type="inferred from homology"/>
<dbReference type="PANTHER" id="PTHR10736:SF21">
    <property type="entry name" value="BESTROPHIN HOMOLOG"/>
    <property type="match status" value="1"/>
</dbReference>
<keyword evidence="2 6" id="KW-0812">Transmembrane</keyword>
<keyword evidence="6" id="KW-1003">Cell membrane</keyword>
<dbReference type="PANTHER" id="PTHR10736">
    <property type="entry name" value="BESTROPHIN"/>
    <property type="match status" value="1"/>
</dbReference>
<keyword evidence="6" id="KW-0813">Transport</keyword>
<dbReference type="OrthoDB" id="201595at2759"/>
<evidence type="ECO:0000256" key="5">
    <source>
        <dbReference type="ARBA" id="ARBA00034769"/>
    </source>
</evidence>
<protein>
    <recommendedName>
        <fullName evidence="6">Bestrophin homolog</fullName>
    </recommendedName>
</protein>
<evidence type="ECO:0000256" key="1">
    <source>
        <dbReference type="ARBA" id="ARBA00004370"/>
    </source>
</evidence>
<gene>
    <name evidence="7" type="ORF">CGOC_LOCUS12567</name>
</gene>
<accession>A0A3P7QXW9</accession>
<comment type="similarity">
    <text evidence="5 6">Belongs to the anion channel-forming bestrophin (TC 1.A.46) family. Calcium-sensitive chloride channel subfamily.</text>
</comment>
<reference evidence="7 8" key="1">
    <citation type="submission" date="2018-11" db="EMBL/GenBank/DDBJ databases">
        <authorList>
            <consortium name="Pathogen Informatics"/>
        </authorList>
    </citation>
    <scope>NUCLEOTIDE SEQUENCE [LARGE SCALE GENOMIC DNA]</scope>
</reference>
<name>A0A3P7QXW9_CYLGO</name>
<dbReference type="Pfam" id="PF01062">
    <property type="entry name" value="Bestrophin"/>
    <property type="match status" value="1"/>
</dbReference>
<sequence>MGYNYHYDIATSKAKVILKLLFRWRGSVWRAVYVEYLIWLTAYAILTFEKFAAFCDKRLAYIPMSFMLSFFVTVVINRWTTQFANLGMIDNIALFTSQLVKGNDDRGKNLRRNIVRYCVASQCLVFRDIHLGVRRRFPTLETMVAAGEFIQQEQL</sequence>
<dbReference type="InterPro" id="IPR021134">
    <property type="entry name" value="Bestrophin-like"/>
</dbReference>
<dbReference type="InterPro" id="IPR000615">
    <property type="entry name" value="Bestrophin"/>
</dbReference>
<keyword evidence="4 6" id="KW-0472">Membrane</keyword>
<dbReference type="GO" id="GO:0034707">
    <property type="term" value="C:chloride channel complex"/>
    <property type="evidence" value="ECO:0007669"/>
    <property type="project" value="UniProtKB-KW"/>
</dbReference>
<keyword evidence="6" id="KW-0869">Chloride channel</keyword>
<dbReference type="Proteomes" id="UP000271889">
    <property type="component" value="Unassembled WGS sequence"/>
</dbReference>
<comment type="subcellular location">
    <subcellularLocation>
        <location evidence="6">Cell membrane</location>
        <topology evidence="6">Multi-pass membrane protein</topology>
    </subcellularLocation>
    <subcellularLocation>
        <location evidence="1">Membrane</location>
    </subcellularLocation>
</comment>
<evidence type="ECO:0000256" key="6">
    <source>
        <dbReference type="RuleBase" id="RU363126"/>
    </source>
</evidence>
<keyword evidence="6" id="KW-0407">Ion channel</keyword>
<keyword evidence="6" id="KW-0406">Ion transport</keyword>
<dbReference type="EMBL" id="UYRV01124160">
    <property type="protein sequence ID" value="VDN34209.1"/>
    <property type="molecule type" value="Genomic_DNA"/>
</dbReference>
<feature type="transmembrane region" description="Helical" evidence="6">
    <location>
        <begin position="28"/>
        <end position="48"/>
    </location>
</feature>
<feature type="transmembrane region" description="Helical" evidence="6">
    <location>
        <begin position="60"/>
        <end position="79"/>
    </location>
</feature>
<keyword evidence="3 6" id="KW-1133">Transmembrane helix</keyword>
<evidence type="ECO:0000313" key="7">
    <source>
        <dbReference type="EMBL" id="VDN34209.1"/>
    </source>
</evidence>
<dbReference type="AlphaFoldDB" id="A0A3P7QXW9"/>